<reference evidence="2 3" key="1">
    <citation type="journal article" date="2010" name="Plant Cell">
        <title>The Chlorella variabilis NC64A genome reveals adaptation to photosymbiosis, coevolution with viruses, and cryptic sex.</title>
        <authorList>
            <person name="Blanc G."/>
            <person name="Duncan G."/>
            <person name="Agarkova I."/>
            <person name="Borodovsky M."/>
            <person name="Gurnon J."/>
            <person name="Kuo A."/>
            <person name="Lindquist E."/>
            <person name="Lucas S."/>
            <person name="Pangilinan J."/>
            <person name="Polle J."/>
            <person name="Salamov A."/>
            <person name="Terry A."/>
            <person name="Yamada T."/>
            <person name="Dunigan D.D."/>
            <person name="Grigoriev I.V."/>
            <person name="Claverie J.M."/>
            <person name="Van Etten J.L."/>
        </authorList>
    </citation>
    <scope>NUCLEOTIDE SEQUENCE [LARGE SCALE GENOMIC DNA]</scope>
    <source>
        <strain evidence="2 3">NC64A</strain>
    </source>
</reference>
<gene>
    <name evidence="2" type="ORF">CHLNCDRAFT_57629</name>
</gene>
<dbReference type="GeneID" id="17355571"/>
<accession>E1ZDC1</accession>
<organism evidence="3">
    <name type="scientific">Chlorella variabilis</name>
    <name type="common">Green alga</name>
    <dbReference type="NCBI Taxonomy" id="554065"/>
    <lineage>
        <taxon>Eukaryota</taxon>
        <taxon>Viridiplantae</taxon>
        <taxon>Chlorophyta</taxon>
        <taxon>core chlorophytes</taxon>
        <taxon>Trebouxiophyceae</taxon>
        <taxon>Chlorellales</taxon>
        <taxon>Chlorellaceae</taxon>
        <taxon>Chlorella clade</taxon>
        <taxon>Chlorella</taxon>
    </lineage>
</organism>
<dbReference type="KEGG" id="cvr:CHLNCDRAFT_57629"/>
<dbReference type="Proteomes" id="UP000008141">
    <property type="component" value="Unassembled WGS sequence"/>
</dbReference>
<protein>
    <submittedName>
        <fullName evidence="2">Expressed protein</fullName>
    </submittedName>
</protein>
<feature type="region of interest" description="Disordered" evidence="1">
    <location>
        <begin position="1"/>
        <end position="33"/>
    </location>
</feature>
<dbReference type="InParanoid" id="E1ZDC1"/>
<dbReference type="AlphaFoldDB" id="E1ZDC1"/>
<dbReference type="RefSeq" id="XP_005848490.1">
    <property type="nucleotide sequence ID" value="XM_005848428.1"/>
</dbReference>
<sequence>MSHRTVPGPTRGAVRFGGAPPPGHPSGAAAAAPPAAAVAGEQTALDQQPLHDEKAMRRAFACEQAASWAAGDRWTSVVLAGLLLLGPVPRLLRQSASASRLAASLLEVAALAAPGVLAHTAPAWYQPRRSWVVATCRLASIHLLVLVLPPSPPPTAAWGGAIRFLAQTRALGLPLFAWANRLPLQ</sequence>
<dbReference type="EMBL" id="GL433842">
    <property type="protein sequence ID" value="EFN56388.1"/>
    <property type="molecule type" value="Genomic_DNA"/>
</dbReference>
<evidence type="ECO:0000313" key="2">
    <source>
        <dbReference type="EMBL" id="EFN56388.1"/>
    </source>
</evidence>
<evidence type="ECO:0000256" key="1">
    <source>
        <dbReference type="SAM" id="MobiDB-lite"/>
    </source>
</evidence>
<name>E1ZDC1_CHLVA</name>
<keyword evidence="3" id="KW-1185">Reference proteome</keyword>
<evidence type="ECO:0000313" key="3">
    <source>
        <dbReference type="Proteomes" id="UP000008141"/>
    </source>
</evidence>
<proteinExistence type="predicted"/>